<dbReference type="Proteomes" id="UP000887013">
    <property type="component" value="Unassembled WGS sequence"/>
</dbReference>
<sequence length="67" mass="7832">MKRENLMVYREKNSSYGNLSINFKIEPLFAMFIRSRDGVLNSEGAVIWLLKLNMKKAICVLFINESF</sequence>
<keyword evidence="2" id="KW-1185">Reference proteome</keyword>
<proteinExistence type="predicted"/>
<accession>A0A8X6U6I9</accession>
<dbReference type="EMBL" id="BMAW01118417">
    <property type="protein sequence ID" value="GFT79596.1"/>
    <property type="molecule type" value="Genomic_DNA"/>
</dbReference>
<protein>
    <submittedName>
        <fullName evidence="1">Uncharacterized protein</fullName>
    </submittedName>
</protein>
<dbReference type="AlphaFoldDB" id="A0A8X6U6I9"/>
<name>A0A8X6U6I9_NEPPI</name>
<comment type="caution">
    <text evidence="1">The sequence shown here is derived from an EMBL/GenBank/DDBJ whole genome shotgun (WGS) entry which is preliminary data.</text>
</comment>
<reference evidence="1" key="1">
    <citation type="submission" date="2020-08" db="EMBL/GenBank/DDBJ databases">
        <title>Multicomponent nature underlies the extraordinary mechanical properties of spider dragline silk.</title>
        <authorList>
            <person name="Kono N."/>
            <person name="Nakamura H."/>
            <person name="Mori M."/>
            <person name="Yoshida Y."/>
            <person name="Ohtoshi R."/>
            <person name="Malay A.D."/>
            <person name="Moran D.A.P."/>
            <person name="Tomita M."/>
            <person name="Numata K."/>
            <person name="Arakawa K."/>
        </authorList>
    </citation>
    <scope>NUCLEOTIDE SEQUENCE</scope>
</reference>
<evidence type="ECO:0000313" key="1">
    <source>
        <dbReference type="EMBL" id="GFT79596.1"/>
    </source>
</evidence>
<gene>
    <name evidence="1" type="ORF">NPIL_69851</name>
</gene>
<organism evidence="1 2">
    <name type="scientific">Nephila pilipes</name>
    <name type="common">Giant wood spider</name>
    <name type="synonym">Nephila maculata</name>
    <dbReference type="NCBI Taxonomy" id="299642"/>
    <lineage>
        <taxon>Eukaryota</taxon>
        <taxon>Metazoa</taxon>
        <taxon>Ecdysozoa</taxon>
        <taxon>Arthropoda</taxon>
        <taxon>Chelicerata</taxon>
        <taxon>Arachnida</taxon>
        <taxon>Araneae</taxon>
        <taxon>Araneomorphae</taxon>
        <taxon>Entelegynae</taxon>
        <taxon>Araneoidea</taxon>
        <taxon>Nephilidae</taxon>
        <taxon>Nephila</taxon>
    </lineage>
</organism>
<evidence type="ECO:0000313" key="2">
    <source>
        <dbReference type="Proteomes" id="UP000887013"/>
    </source>
</evidence>